<keyword evidence="11" id="KW-1185">Reference proteome</keyword>
<dbReference type="Proteomes" id="UP001449178">
    <property type="component" value="Chromosome"/>
</dbReference>
<accession>A0ABZ3BZH9</accession>
<sequence>MPAGFLMALAICFEVLGTVCMKLSNGFHEVIPSLFMLVFYGLGFLAFVACIARIQISIAYALWTAIGMVAISLIDIAFFDAHISGLKIAAFILISLGVIGLTFEPQSRHTGKKEGEKA</sequence>
<evidence type="ECO:0000256" key="7">
    <source>
        <dbReference type="ARBA" id="ARBA00038032"/>
    </source>
</evidence>
<proteinExistence type="inferred from homology"/>
<dbReference type="EMBL" id="CP150637">
    <property type="protein sequence ID" value="WZW87621.1"/>
    <property type="molecule type" value="Genomic_DNA"/>
</dbReference>
<organism evidence="10 11">
    <name type="scientific">Ignatzschineria larvae DSM 13226</name>
    <dbReference type="NCBI Taxonomy" id="1111732"/>
    <lineage>
        <taxon>Bacteria</taxon>
        <taxon>Pseudomonadati</taxon>
        <taxon>Pseudomonadota</taxon>
        <taxon>Gammaproteobacteria</taxon>
        <taxon>Cardiobacteriales</taxon>
        <taxon>Ignatzschineriaceae</taxon>
        <taxon>Ignatzschineria</taxon>
    </lineage>
</organism>
<evidence type="ECO:0000256" key="3">
    <source>
        <dbReference type="ARBA" id="ARBA00022475"/>
    </source>
</evidence>
<keyword evidence="5 9" id="KW-1133">Transmembrane helix</keyword>
<gene>
    <name evidence="10" type="ORF">WMO13_09665</name>
</gene>
<keyword evidence="3" id="KW-1003">Cell membrane</keyword>
<comment type="subcellular location">
    <subcellularLocation>
        <location evidence="1 8">Cell membrane</location>
        <topology evidence="1 8">Multi-pass membrane protein</topology>
    </subcellularLocation>
</comment>
<evidence type="ECO:0000313" key="10">
    <source>
        <dbReference type="EMBL" id="WZW87621.1"/>
    </source>
</evidence>
<evidence type="ECO:0000256" key="6">
    <source>
        <dbReference type="ARBA" id="ARBA00023136"/>
    </source>
</evidence>
<reference evidence="10 11" key="1">
    <citation type="submission" date="2024-03" db="EMBL/GenBank/DDBJ databases">
        <title>Complete Genome Sequence and Annotation of Ignatzschineria larvae DSM 13226.</title>
        <authorList>
            <person name="Cantrell E."/>
            <person name="Burcham Z.M."/>
        </authorList>
    </citation>
    <scope>NUCLEOTIDE SEQUENCE [LARGE SCALE GENOMIC DNA]</scope>
    <source>
        <strain evidence="10 11">DSM 13226</strain>
    </source>
</reference>
<keyword evidence="2" id="KW-0813">Transport</keyword>
<dbReference type="InterPro" id="IPR000390">
    <property type="entry name" value="Small_drug/metabolite_transptr"/>
</dbReference>
<feature type="transmembrane region" description="Helical" evidence="9">
    <location>
        <begin position="85"/>
        <end position="103"/>
    </location>
</feature>
<evidence type="ECO:0000256" key="2">
    <source>
        <dbReference type="ARBA" id="ARBA00022448"/>
    </source>
</evidence>
<dbReference type="Gene3D" id="1.10.3730.20">
    <property type="match status" value="1"/>
</dbReference>
<protein>
    <submittedName>
        <fullName evidence="10">Multidrug efflux SMR transporter</fullName>
    </submittedName>
</protein>
<feature type="transmembrane region" description="Helical" evidence="9">
    <location>
        <begin position="59"/>
        <end position="79"/>
    </location>
</feature>
<dbReference type="RefSeq" id="WP_051396335.1">
    <property type="nucleotide sequence ID" value="NZ_CP150637.1"/>
</dbReference>
<dbReference type="PANTHER" id="PTHR30561">
    <property type="entry name" value="SMR FAMILY PROTON-DEPENDENT DRUG EFFLUX TRANSPORTER SUGE"/>
    <property type="match status" value="1"/>
</dbReference>
<dbReference type="SUPFAM" id="SSF103481">
    <property type="entry name" value="Multidrug resistance efflux transporter EmrE"/>
    <property type="match status" value="1"/>
</dbReference>
<dbReference type="InterPro" id="IPR037185">
    <property type="entry name" value="EmrE-like"/>
</dbReference>
<evidence type="ECO:0000256" key="5">
    <source>
        <dbReference type="ARBA" id="ARBA00022989"/>
    </source>
</evidence>
<keyword evidence="6 9" id="KW-0472">Membrane</keyword>
<keyword evidence="4 8" id="KW-0812">Transmembrane</keyword>
<feature type="transmembrane region" description="Helical" evidence="9">
    <location>
        <begin position="33"/>
        <end position="52"/>
    </location>
</feature>
<evidence type="ECO:0000313" key="11">
    <source>
        <dbReference type="Proteomes" id="UP001449178"/>
    </source>
</evidence>
<dbReference type="PANTHER" id="PTHR30561:SF1">
    <property type="entry name" value="MULTIDRUG TRANSPORTER EMRE"/>
    <property type="match status" value="1"/>
</dbReference>
<comment type="similarity">
    <text evidence="7 8">Belongs to the drug/metabolite transporter (DMT) superfamily. Small multidrug resistance (SMR) (TC 2.A.7.1) family.</text>
</comment>
<evidence type="ECO:0000256" key="8">
    <source>
        <dbReference type="RuleBase" id="RU003942"/>
    </source>
</evidence>
<name>A0ABZ3BZH9_9GAMM</name>
<evidence type="ECO:0000256" key="9">
    <source>
        <dbReference type="SAM" id="Phobius"/>
    </source>
</evidence>
<dbReference type="Pfam" id="PF00893">
    <property type="entry name" value="Multi_Drug_Res"/>
    <property type="match status" value="1"/>
</dbReference>
<dbReference type="InterPro" id="IPR045324">
    <property type="entry name" value="Small_multidrug_res"/>
</dbReference>
<evidence type="ECO:0000256" key="4">
    <source>
        <dbReference type="ARBA" id="ARBA00022692"/>
    </source>
</evidence>
<evidence type="ECO:0000256" key="1">
    <source>
        <dbReference type="ARBA" id="ARBA00004651"/>
    </source>
</evidence>